<dbReference type="Pfam" id="PF25994">
    <property type="entry name" value="HH_AprE"/>
    <property type="match status" value="1"/>
</dbReference>
<protein>
    <submittedName>
        <fullName evidence="14">HlyD family secretion protein</fullName>
    </submittedName>
</protein>
<accession>C4XGD2</accession>
<evidence type="ECO:0000256" key="6">
    <source>
        <dbReference type="ARBA" id="ARBA00022692"/>
    </source>
</evidence>
<evidence type="ECO:0000259" key="12">
    <source>
        <dbReference type="Pfam" id="PF25994"/>
    </source>
</evidence>
<evidence type="ECO:0000256" key="5">
    <source>
        <dbReference type="ARBA" id="ARBA00022519"/>
    </source>
</evidence>
<gene>
    <name evidence="14" type="ordered locus">DMR_02210</name>
</gene>
<dbReference type="Proteomes" id="UP000009071">
    <property type="component" value="Chromosome"/>
</dbReference>
<comment type="subcellular location">
    <subcellularLocation>
        <location evidence="1">Cell inner membrane</location>
        <topology evidence="1">Single-pass membrane protein</topology>
    </subcellularLocation>
</comment>
<dbReference type="Pfam" id="PF26002">
    <property type="entry name" value="Beta-barrel_AprE"/>
    <property type="match status" value="1"/>
</dbReference>
<keyword evidence="8 11" id="KW-0472">Membrane</keyword>
<feature type="transmembrane region" description="Helical" evidence="11">
    <location>
        <begin position="70"/>
        <end position="89"/>
    </location>
</feature>
<evidence type="ECO:0000313" key="15">
    <source>
        <dbReference type="Proteomes" id="UP000009071"/>
    </source>
</evidence>
<comment type="similarity">
    <text evidence="2">Belongs to the membrane fusion protein (MFP) (TC 8.A.1) family.</text>
</comment>
<evidence type="ECO:0000256" key="8">
    <source>
        <dbReference type="ARBA" id="ARBA00023136"/>
    </source>
</evidence>
<keyword evidence="15" id="KW-1185">Reference proteome</keyword>
<keyword evidence="5" id="KW-0997">Cell inner membrane</keyword>
<keyword evidence="4" id="KW-1003">Cell membrane</keyword>
<evidence type="ECO:0000256" key="10">
    <source>
        <dbReference type="SAM" id="MobiDB-lite"/>
    </source>
</evidence>
<evidence type="ECO:0000256" key="9">
    <source>
        <dbReference type="SAM" id="Coils"/>
    </source>
</evidence>
<keyword evidence="6 11" id="KW-0812">Transmembrane</keyword>
<evidence type="ECO:0000259" key="13">
    <source>
        <dbReference type="Pfam" id="PF26002"/>
    </source>
</evidence>
<dbReference type="EMBL" id="AP010904">
    <property type="protein sequence ID" value="BAH73712.1"/>
    <property type="molecule type" value="Genomic_DNA"/>
</dbReference>
<reference evidence="14 15" key="1">
    <citation type="journal article" date="2009" name="Genome Res.">
        <title>Whole genome sequence of Desulfovibrio magneticus strain RS-1 revealed common gene clusters in magnetotactic bacteria.</title>
        <authorList>
            <person name="Nakazawa H."/>
            <person name="Arakaki A."/>
            <person name="Narita-Yamada S."/>
            <person name="Yashiro I."/>
            <person name="Jinno K."/>
            <person name="Aoki N."/>
            <person name="Tsuruyama A."/>
            <person name="Okamura Y."/>
            <person name="Tanikawa S."/>
            <person name="Fujita N."/>
            <person name="Takeyama H."/>
            <person name="Matsunaga T."/>
        </authorList>
    </citation>
    <scope>NUCLEOTIDE SEQUENCE [LARGE SCALE GENOMIC DNA]</scope>
    <source>
        <strain evidence="15">ATCC 700980 / DSM 13731 / RS-1</strain>
    </source>
</reference>
<evidence type="ECO:0000256" key="2">
    <source>
        <dbReference type="ARBA" id="ARBA00009477"/>
    </source>
</evidence>
<evidence type="ECO:0000256" key="4">
    <source>
        <dbReference type="ARBA" id="ARBA00022475"/>
    </source>
</evidence>
<dbReference type="InterPro" id="IPR050739">
    <property type="entry name" value="MFP"/>
</dbReference>
<evidence type="ECO:0000256" key="7">
    <source>
        <dbReference type="ARBA" id="ARBA00022989"/>
    </source>
</evidence>
<dbReference type="InterPro" id="IPR058982">
    <property type="entry name" value="Beta-barrel_AprE"/>
</dbReference>
<feature type="region of interest" description="Disordered" evidence="10">
    <location>
        <begin position="17"/>
        <end position="42"/>
    </location>
</feature>
<evidence type="ECO:0000256" key="1">
    <source>
        <dbReference type="ARBA" id="ARBA00004377"/>
    </source>
</evidence>
<evidence type="ECO:0000256" key="11">
    <source>
        <dbReference type="SAM" id="Phobius"/>
    </source>
</evidence>
<keyword evidence="7 11" id="KW-1133">Transmembrane helix</keyword>
<feature type="domain" description="AprE-like long alpha-helical hairpin" evidence="12">
    <location>
        <begin position="142"/>
        <end position="324"/>
    </location>
</feature>
<dbReference type="InterPro" id="IPR058781">
    <property type="entry name" value="HH_AprE-like"/>
</dbReference>
<dbReference type="PANTHER" id="PTHR30386">
    <property type="entry name" value="MEMBRANE FUSION SUBUNIT OF EMRAB-TOLC MULTIDRUG EFFLUX PUMP"/>
    <property type="match status" value="1"/>
</dbReference>
<proteinExistence type="inferred from homology"/>
<dbReference type="PRINTS" id="PR01490">
    <property type="entry name" value="RTXTOXIND"/>
</dbReference>
<dbReference type="HOGENOM" id="CLU_023976_8_1_7"/>
<feature type="coiled-coil region" evidence="9">
    <location>
        <begin position="256"/>
        <end position="326"/>
    </location>
</feature>
<evidence type="ECO:0000313" key="14">
    <source>
        <dbReference type="EMBL" id="BAH73712.1"/>
    </source>
</evidence>
<dbReference type="NCBIfam" id="TIGR01843">
    <property type="entry name" value="type_I_hlyD"/>
    <property type="match status" value="1"/>
</dbReference>
<dbReference type="KEGG" id="dma:DMR_02210"/>
<sequence length="483" mass="52180">MGGVMWRARGVNRRAAGRSAVFPRKRDKDATPAASGAAPPGPPPARFAAFQPDALEIVATPTPVRYRLTLYLLLAFCLAALAFACLAEVDRIVVAPGKLVSARKNITVAPLETATVREVYVSAGKSVTRGDALIALDPAFAEAGLAERDKDRAALSAKVWRLRCEVSGLCAQPPDAPPSAAPPAELALERDVLNARRREFAAKVDALTQRQRELSAKLTTNAAEAAKHKKQIALAKDLERMYGDIYSQGASSKVEYMKAQSSRIEAEGQLARLQNEAGELRESLARAEAEKRDFVENWKAGAAKELADASRELSGAEERQKKAERLRDLVVLRAPESGTVLDVAARSAGAVAQAGETLLTIVPAGEELVVEAEAAAQDIGLLRPGDPVRVKFEAFPYQRHGVAEARLATISPDALEKTTPEGQRLFYRVRATLGAVRLTAVPPDFRLIPGLSLTAEIRVGSRRIITYLLYPLLKTFDESLREP</sequence>
<dbReference type="PANTHER" id="PTHR30386:SF26">
    <property type="entry name" value="TRANSPORT PROTEIN COMB"/>
    <property type="match status" value="1"/>
</dbReference>
<keyword evidence="3" id="KW-0813">Transport</keyword>
<dbReference type="GO" id="GO:0005886">
    <property type="term" value="C:plasma membrane"/>
    <property type="evidence" value="ECO:0007669"/>
    <property type="project" value="UniProtKB-SubCell"/>
</dbReference>
<organism evidence="14 15">
    <name type="scientific">Solidesulfovibrio magneticus (strain ATCC 700980 / DSM 13731 / RS-1)</name>
    <name type="common">Desulfovibrio magneticus</name>
    <dbReference type="NCBI Taxonomy" id="573370"/>
    <lineage>
        <taxon>Bacteria</taxon>
        <taxon>Pseudomonadati</taxon>
        <taxon>Thermodesulfobacteriota</taxon>
        <taxon>Desulfovibrionia</taxon>
        <taxon>Desulfovibrionales</taxon>
        <taxon>Desulfovibrionaceae</taxon>
        <taxon>Solidesulfovibrio</taxon>
    </lineage>
</organism>
<dbReference type="eggNOG" id="COG0845">
    <property type="taxonomic scope" value="Bacteria"/>
</dbReference>
<dbReference type="Gene3D" id="2.40.30.170">
    <property type="match status" value="1"/>
</dbReference>
<keyword evidence="9" id="KW-0175">Coiled coil</keyword>
<dbReference type="GO" id="GO:0015031">
    <property type="term" value="P:protein transport"/>
    <property type="evidence" value="ECO:0007669"/>
    <property type="project" value="InterPro"/>
</dbReference>
<dbReference type="STRING" id="573370.DMR_02210"/>
<dbReference type="AlphaFoldDB" id="C4XGD2"/>
<name>C4XGD2_SOLM1</name>
<feature type="domain" description="AprE-like beta-barrel" evidence="13">
    <location>
        <begin position="368"/>
        <end position="459"/>
    </location>
</feature>
<dbReference type="InterPro" id="IPR010129">
    <property type="entry name" value="T1SS_HlyD"/>
</dbReference>
<evidence type="ECO:0000256" key="3">
    <source>
        <dbReference type="ARBA" id="ARBA00022448"/>
    </source>
</evidence>